<dbReference type="RefSeq" id="XP_024340737.1">
    <property type="nucleotide sequence ID" value="XM_024484786.1"/>
</dbReference>
<feature type="transmembrane region" description="Helical" evidence="2">
    <location>
        <begin position="148"/>
        <end position="170"/>
    </location>
</feature>
<feature type="transmembrane region" description="Helical" evidence="2">
    <location>
        <begin position="123"/>
        <end position="142"/>
    </location>
</feature>
<keyword evidence="2" id="KW-1133">Transmembrane helix</keyword>
<organism evidence="3 4">
    <name type="scientific">Postia placenta MAD-698-R-SB12</name>
    <dbReference type="NCBI Taxonomy" id="670580"/>
    <lineage>
        <taxon>Eukaryota</taxon>
        <taxon>Fungi</taxon>
        <taxon>Dikarya</taxon>
        <taxon>Basidiomycota</taxon>
        <taxon>Agaricomycotina</taxon>
        <taxon>Agaricomycetes</taxon>
        <taxon>Polyporales</taxon>
        <taxon>Adustoporiaceae</taxon>
        <taxon>Rhodonia</taxon>
    </lineage>
</organism>
<keyword evidence="4" id="KW-1185">Reference proteome</keyword>
<feature type="region of interest" description="Disordered" evidence="1">
    <location>
        <begin position="259"/>
        <end position="304"/>
    </location>
</feature>
<keyword evidence="2" id="KW-0472">Membrane</keyword>
<name>A0A1X6N6B1_9APHY</name>
<feature type="transmembrane region" description="Helical" evidence="2">
    <location>
        <begin position="23"/>
        <end position="40"/>
    </location>
</feature>
<reference evidence="3 4" key="1">
    <citation type="submission" date="2017-04" db="EMBL/GenBank/DDBJ databases">
        <title>Genome Sequence of the Model Brown-Rot Fungus Postia placenta SB12.</title>
        <authorList>
            <consortium name="DOE Joint Genome Institute"/>
            <person name="Gaskell J."/>
            <person name="Kersten P."/>
            <person name="Larrondo L.F."/>
            <person name="Canessa P."/>
            <person name="Martinez D."/>
            <person name="Hibbett D."/>
            <person name="Schmoll M."/>
            <person name="Kubicek C.P."/>
            <person name="Martinez A.T."/>
            <person name="Yadav J."/>
            <person name="Master E."/>
            <person name="Magnuson J.K."/>
            <person name="James T."/>
            <person name="Yaver D."/>
            <person name="Berka R."/>
            <person name="Labutti K."/>
            <person name="Lipzen A."/>
            <person name="Aerts A."/>
            <person name="Barry K."/>
            <person name="Henrissat B."/>
            <person name="Blanchette R."/>
            <person name="Grigoriev I."/>
            <person name="Cullen D."/>
        </authorList>
    </citation>
    <scope>NUCLEOTIDE SEQUENCE [LARGE SCALE GENOMIC DNA]</scope>
    <source>
        <strain evidence="3 4">MAD-698-R-SB12</strain>
    </source>
</reference>
<feature type="compositionally biased region" description="Acidic residues" evidence="1">
    <location>
        <begin position="267"/>
        <end position="277"/>
    </location>
</feature>
<evidence type="ECO:0000256" key="2">
    <source>
        <dbReference type="SAM" id="Phobius"/>
    </source>
</evidence>
<dbReference type="EMBL" id="KZ110594">
    <property type="protein sequence ID" value="OSX63943.1"/>
    <property type="molecule type" value="Genomic_DNA"/>
</dbReference>
<proteinExistence type="predicted"/>
<dbReference type="Proteomes" id="UP000194127">
    <property type="component" value="Unassembled WGS sequence"/>
</dbReference>
<keyword evidence="2" id="KW-0812">Transmembrane</keyword>
<evidence type="ECO:0000313" key="3">
    <source>
        <dbReference type="EMBL" id="OSX63943.1"/>
    </source>
</evidence>
<dbReference type="GeneID" id="36329735"/>
<accession>A0A1X6N6B1</accession>
<sequence length="304" mass="33334">MSALLSEQVVEDILEGNFRVNCFSYASAALLIYHVALNLPHDVRHLWGRRSIAILLSAINWLAITGTIITNMPLTQDTTQIIYFTRCVSSNYAFGVVLYVNTAIPPLVAALRVHVVSGGSWRWVLPVWLFGMVPVCTNIGALDSSRMLITTRVSVVISDILVVAATWYYISRTSSVGEQLVRGVWATRPNLTTVMFRNGTLYFMMSSILVSHFLICIREAAECSIQALGSQSLSFIDSQGYCVSQPWLSSIEFGADIANPSARDSNEDSSSDLEDDLDSRGEDDAGDAGNDGIELEHTQSLSIP</sequence>
<dbReference type="AlphaFoldDB" id="A0A1X6N6B1"/>
<feature type="transmembrane region" description="Helical" evidence="2">
    <location>
        <begin position="92"/>
        <end position="111"/>
    </location>
</feature>
<evidence type="ECO:0000313" key="4">
    <source>
        <dbReference type="Proteomes" id="UP000194127"/>
    </source>
</evidence>
<gene>
    <name evidence="3" type="ORF">POSPLADRAFT_1137384</name>
</gene>
<protein>
    <submittedName>
        <fullName evidence="3">Uncharacterized protein</fullName>
    </submittedName>
</protein>
<feature type="transmembrane region" description="Helical" evidence="2">
    <location>
        <begin position="52"/>
        <end position="72"/>
    </location>
</feature>
<evidence type="ECO:0000256" key="1">
    <source>
        <dbReference type="SAM" id="MobiDB-lite"/>
    </source>
</evidence>
<dbReference type="OrthoDB" id="2797976at2759"/>
<feature type="transmembrane region" description="Helical" evidence="2">
    <location>
        <begin position="191"/>
        <end position="215"/>
    </location>
</feature>